<gene>
    <name evidence="1" type="ORF">MYCIT1_LOCUS27087</name>
</gene>
<dbReference type="Proteomes" id="UP001295794">
    <property type="component" value="Unassembled WGS sequence"/>
</dbReference>
<dbReference type="EMBL" id="CAVNYO010000421">
    <property type="protein sequence ID" value="CAK5277917.1"/>
    <property type="molecule type" value="Genomic_DNA"/>
</dbReference>
<accession>A0AAD2K454</accession>
<keyword evidence="2" id="KW-1185">Reference proteome</keyword>
<reference evidence="1" key="1">
    <citation type="submission" date="2023-11" db="EMBL/GenBank/DDBJ databases">
        <authorList>
            <person name="De Vega J J."/>
            <person name="De Vega J J."/>
        </authorList>
    </citation>
    <scope>NUCLEOTIDE SEQUENCE</scope>
</reference>
<evidence type="ECO:0000313" key="2">
    <source>
        <dbReference type="Proteomes" id="UP001295794"/>
    </source>
</evidence>
<protein>
    <submittedName>
        <fullName evidence="1">Uncharacterized protein</fullName>
    </submittedName>
</protein>
<dbReference type="AlphaFoldDB" id="A0AAD2K454"/>
<evidence type="ECO:0000313" key="1">
    <source>
        <dbReference type="EMBL" id="CAK5277917.1"/>
    </source>
</evidence>
<proteinExistence type="predicted"/>
<name>A0AAD2K454_9AGAR</name>
<feature type="non-terminal residue" evidence="1">
    <location>
        <position position="1"/>
    </location>
</feature>
<comment type="caution">
    <text evidence="1">The sequence shown here is derived from an EMBL/GenBank/DDBJ whole genome shotgun (WGS) entry which is preliminary data.</text>
</comment>
<organism evidence="1 2">
    <name type="scientific">Mycena citricolor</name>
    <dbReference type="NCBI Taxonomy" id="2018698"/>
    <lineage>
        <taxon>Eukaryota</taxon>
        <taxon>Fungi</taxon>
        <taxon>Dikarya</taxon>
        <taxon>Basidiomycota</taxon>
        <taxon>Agaricomycotina</taxon>
        <taxon>Agaricomycetes</taxon>
        <taxon>Agaricomycetidae</taxon>
        <taxon>Agaricales</taxon>
        <taxon>Marasmiineae</taxon>
        <taxon>Mycenaceae</taxon>
        <taxon>Mycena</taxon>
    </lineage>
</organism>
<sequence>PPSRCRGASSNLAGVQITSYFIMFFSTTHGCIEWAKCQAVELPPTKQHIPHIITRVGCTLALFQLTNLISSATDLSLV</sequence>